<dbReference type="Pfam" id="PF00408">
    <property type="entry name" value="PGM_PMM_IV"/>
    <property type="match status" value="1"/>
</dbReference>
<evidence type="ECO:0000256" key="6">
    <source>
        <dbReference type="ARBA" id="ARBA00023235"/>
    </source>
</evidence>
<evidence type="ECO:0000313" key="12">
    <source>
        <dbReference type="EMBL" id="TWT34562.1"/>
    </source>
</evidence>
<comment type="caution">
    <text evidence="12">The sequence shown here is derived from an EMBL/GenBank/DDBJ whole genome shotgun (WGS) entry which is preliminary data.</text>
</comment>
<comment type="similarity">
    <text evidence="2 7">Belongs to the phosphohexose mutase family.</text>
</comment>
<comment type="cofactor">
    <cofactor evidence="1">
        <name>Mg(2+)</name>
        <dbReference type="ChEBI" id="CHEBI:18420"/>
    </cofactor>
</comment>
<dbReference type="InterPro" id="IPR036900">
    <property type="entry name" value="A-D-PHexomutase_C_sf"/>
</dbReference>
<dbReference type="GO" id="GO:0005975">
    <property type="term" value="P:carbohydrate metabolic process"/>
    <property type="evidence" value="ECO:0007669"/>
    <property type="project" value="InterPro"/>
</dbReference>
<feature type="domain" description="Alpha-D-phosphohexomutase alpha/beta/alpha" evidence="10">
    <location>
        <begin position="211"/>
        <end position="315"/>
    </location>
</feature>
<reference evidence="12 13" key="1">
    <citation type="submission" date="2019-02" db="EMBL/GenBank/DDBJ databases">
        <title>Deep-cultivation of Planctomycetes and their phenomic and genomic characterization uncovers novel biology.</title>
        <authorList>
            <person name="Wiegand S."/>
            <person name="Jogler M."/>
            <person name="Boedeker C."/>
            <person name="Pinto D."/>
            <person name="Vollmers J."/>
            <person name="Rivas-Marin E."/>
            <person name="Kohn T."/>
            <person name="Peeters S.H."/>
            <person name="Heuer A."/>
            <person name="Rast P."/>
            <person name="Oberbeckmann S."/>
            <person name="Bunk B."/>
            <person name="Jeske O."/>
            <person name="Meyerdierks A."/>
            <person name="Storesund J.E."/>
            <person name="Kallscheuer N."/>
            <person name="Luecker S."/>
            <person name="Lage O.M."/>
            <person name="Pohl T."/>
            <person name="Merkel B.J."/>
            <person name="Hornburger P."/>
            <person name="Mueller R.-W."/>
            <person name="Bruemmer F."/>
            <person name="Labrenz M."/>
            <person name="Spormann A.M."/>
            <person name="Op Den Camp H."/>
            <person name="Overmann J."/>
            <person name="Amann R."/>
            <person name="Jetten M.S.M."/>
            <person name="Mascher T."/>
            <person name="Medema M.H."/>
            <person name="Devos D.P."/>
            <person name="Kaster A.-K."/>
            <person name="Ovreas L."/>
            <person name="Rohde M."/>
            <person name="Galperin M.Y."/>
            <person name="Jogler C."/>
        </authorList>
    </citation>
    <scope>NUCLEOTIDE SEQUENCE [LARGE SCALE GENOMIC DNA]</scope>
    <source>
        <strain evidence="12 13">Enr8</strain>
    </source>
</reference>
<dbReference type="PANTHER" id="PTHR45745">
    <property type="entry name" value="PHOSPHOMANNOMUTASE 45A"/>
    <property type="match status" value="1"/>
</dbReference>
<dbReference type="InterPro" id="IPR005841">
    <property type="entry name" value="Alpha-D-phosphohexomutase_SF"/>
</dbReference>
<dbReference type="EC" id="5.4.2.2" evidence="12"/>
<evidence type="ECO:0000256" key="2">
    <source>
        <dbReference type="ARBA" id="ARBA00010231"/>
    </source>
</evidence>
<dbReference type="SUPFAM" id="SSF55957">
    <property type="entry name" value="Phosphoglucomutase, C-terminal domain"/>
    <property type="match status" value="1"/>
</dbReference>
<keyword evidence="5 7" id="KW-0460">Magnesium</keyword>
<organism evidence="12 13">
    <name type="scientific">Blastopirellula retiformator</name>
    <dbReference type="NCBI Taxonomy" id="2527970"/>
    <lineage>
        <taxon>Bacteria</taxon>
        <taxon>Pseudomonadati</taxon>
        <taxon>Planctomycetota</taxon>
        <taxon>Planctomycetia</taxon>
        <taxon>Pirellulales</taxon>
        <taxon>Pirellulaceae</taxon>
        <taxon>Blastopirellula</taxon>
    </lineage>
</organism>
<feature type="domain" description="Alpha-D-phosphohexomutase alpha/beta/alpha" evidence="9">
    <location>
        <begin position="41"/>
        <end position="179"/>
    </location>
</feature>
<keyword evidence="3" id="KW-0597">Phosphoprotein</keyword>
<evidence type="ECO:0000256" key="5">
    <source>
        <dbReference type="ARBA" id="ARBA00022842"/>
    </source>
</evidence>
<dbReference type="PRINTS" id="PR00509">
    <property type="entry name" value="PGMPMM"/>
</dbReference>
<evidence type="ECO:0000259" key="8">
    <source>
        <dbReference type="Pfam" id="PF00408"/>
    </source>
</evidence>
<dbReference type="Pfam" id="PF02879">
    <property type="entry name" value="PGM_PMM_II"/>
    <property type="match status" value="1"/>
</dbReference>
<evidence type="ECO:0000256" key="1">
    <source>
        <dbReference type="ARBA" id="ARBA00001946"/>
    </source>
</evidence>
<dbReference type="NCBIfam" id="TIGR01132">
    <property type="entry name" value="pgm"/>
    <property type="match status" value="1"/>
</dbReference>
<evidence type="ECO:0000259" key="10">
    <source>
        <dbReference type="Pfam" id="PF02879"/>
    </source>
</evidence>
<dbReference type="InterPro" id="IPR016055">
    <property type="entry name" value="A-D-PHexomutase_a/b/a-I/II/III"/>
</dbReference>
<dbReference type="GO" id="GO:0006166">
    <property type="term" value="P:purine ribonucleoside salvage"/>
    <property type="evidence" value="ECO:0007669"/>
    <property type="project" value="TreeGrafter"/>
</dbReference>
<sequence>MAISPLAGKPAPQEMLVDLAELEWLYYERRPNLEDPNELVSFGTSGHRGTPSQNTFTEAHILAVTQAICEYRKQQGIDGPVYMGKDTHALSAPAQRTALEVLAANEVETIIQKEDGVTPTPVISRAILVYNQGRTEHLADGIVITPSHNPPTDGGFKYNPTNGGPADVDVTNWIQKRANDLLRGDNADVKRIPFESALKAATTHEEDLVLPYVQDLKNIVDMEAIKAAGLSLGVDPLGGAAEPYWDPINSVYGLDIKVVNKKIDPTFSFMTVDHDGKIRMDPSSPYAMAGLLSLKDQFQLAFANDPDADRHGIVAPSSGLMNPNHFLAVAIRYLLTNRDWKADVAVGKTLVSSSMIDRVVGKLGRRLCEVPVGFKWFVSGLYDGSFCFGGEESAGASFLRFDGSVWSTDKDGPIMDLLAAEILAKTEKDPGVHYQELEAEFGSPCYTRIDAAATPEQKQKLKNLSAEAVAAPTLAGDAITAKLTKAPGNDAPIGGLKVVTDNGWFAARPSGTENIYKIYAESFQGPDHLDTIVNEAQEIVDASLASSH</sequence>
<dbReference type="RefSeq" id="WP_146430909.1">
    <property type="nucleotide sequence ID" value="NZ_SJPF01000002.1"/>
</dbReference>
<dbReference type="CDD" id="cd05801">
    <property type="entry name" value="PGM_like3"/>
    <property type="match status" value="1"/>
</dbReference>
<dbReference type="Pfam" id="PF02880">
    <property type="entry name" value="PGM_PMM_III"/>
    <property type="match status" value="1"/>
</dbReference>
<proteinExistence type="inferred from homology"/>
<feature type="domain" description="Alpha-D-phosphohexomutase C-terminal" evidence="8">
    <location>
        <begin position="482"/>
        <end position="535"/>
    </location>
</feature>
<dbReference type="PANTHER" id="PTHR45745:SF1">
    <property type="entry name" value="PHOSPHOGLUCOMUTASE 2B-RELATED"/>
    <property type="match status" value="1"/>
</dbReference>
<dbReference type="GO" id="GO:0008973">
    <property type="term" value="F:phosphopentomutase activity"/>
    <property type="evidence" value="ECO:0007669"/>
    <property type="project" value="TreeGrafter"/>
</dbReference>
<dbReference type="InterPro" id="IPR005845">
    <property type="entry name" value="A-D-PHexomutase_a/b/a-II"/>
</dbReference>
<feature type="domain" description="Alpha-D-phosphohexomutase alpha/beta/alpha" evidence="11">
    <location>
        <begin position="322"/>
        <end position="438"/>
    </location>
</feature>
<dbReference type="Gene3D" id="3.30.310.50">
    <property type="entry name" value="Alpha-D-phosphohexomutase, C-terminal domain"/>
    <property type="match status" value="1"/>
</dbReference>
<evidence type="ECO:0000256" key="3">
    <source>
        <dbReference type="ARBA" id="ARBA00022553"/>
    </source>
</evidence>
<dbReference type="Pfam" id="PF02878">
    <property type="entry name" value="PGM_PMM_I"/>
    <property type="match status" value="1"/>
</dbReference>
<evidence type="ECO:0000256" key="7">
    <source>
        <dbReference type="RuleBase" id="RU004326"/>
    </source>
</evidence>
<dbReference type="Proteomes" id="UP000318878">
    <property type="component" value="Unassembled WGS sequence"/>
</dbReference>
<dbReference type="InterPro" id="IPR016066">
    <property type="entry name" value="A-D-PHexomutase_CS"/>
</dbReference>
<dbReference type="OrthoDB" id="9806956at2"/>
<evidence type="ECO:0000259" key="11">
    <source>
        <dbReference type="Pfam" id="PF02880"/>
    </source>
</evidence>
<dbReference type="SUPFAM" id="SSF53738">
    <property type="entry name" value="Phosphoglucomutase, first 3 domains"/>
    <property type="match status" value="3"/>
</dbReference>
<protein>
    <submittedName>
        <fullName evidence="12">Phosphoglucomutase</fullName>
        <ecNumber evidence="12">5.4.2.2</ecNumber>
    </submittedName>
</protein>
<evidence type="ECO:0000259" key="9">
    <source>
        <dbReference type="Pfam" id="PF02878"/>
    </source>
</evidence>
<dbReference type="InterPro" id="IPR005844">
    <property type="entry name" value="A-D-PHexomutase_a/b/a-I"/>
</dbReference>
<accession>A0A5C5VA31</accession>
<evidence type="ECO:0000256" key="4">
    <source>
        <dbReference type="ARBA" id="ARBA00022723"/>
    </source>
</evidence>
<dbReference type="GO" id="GO:0004614">
    <property type="term" value="F:phosphoglucomutase activity"/>
    <property type="evidence" value="ECO:0007669"/>
    <property type="project" value="UniProtKB-EC"/>
</dbReference>
<dbReference type="GO" id="GO:0000287">
    <property type="term" value="F:magnesium ion binding"/>
    <property type="evidence" value="ECO:0007669"/>
    <property type="project" value="InterPro"/>
</dbReference>
<dbReference type="PROSITE" id="PS00710">
    <property type="entry name" value="PGM_PMM"/>
    <property type="match status" value="1"/>
</dbReference>
<dbReference type="Gene3D" id="3.40.120.10">
    <property type="entry name" value="Alpha-D-Glucose-1,6-Bisphosphate, subunit A, domain 3"/>
    <property type="match status" value="3"/>
</dbReference>
<name>A0A5C5VA31_9BACT</name>
<dbReference type="InterPro" id="IPR005843">
    <property type="entry name" value="A-D-PHexomutase_C"/>
</dbReference>
<dbReference type="AlphaFoldDB" id="A0A5C5VA31"/>
<evidence type="ECO:0000313" key="13">
    <source>
        <dbReference type="Proteomes" id="UP000318878"/>
    </source>
</evidence>
<keyword evidence="13" id="KW-1185">Reference proteome</keyword>
<dbReference type="EMBL" id="SJPF01000002">
    <property type="protein sequence ID" value="TWT34562.1"/>
    <property type="molecule type" value="Genomic_DNA"/>
</dbReference>
<dbReference type="InterPro" id="IPR005846">
    <property type="entry name" value="A-D-PHexomutase_a/b/a-III"/>
</dbReference>
<keyword evidence="6 12" id="KW-0413">Isomerase</keyword>
<keyword evidence="4 7" id="KW-0479">Metal-binding</keyword>
<dbReference type="InterPro" id="IPR005852">
    <property type="entry name" value="PGM_a-D-Glc-sp"/>
</dbReference>
<gene>
    <name evidence="12" type="primary">pgm</name>
    <name evidence="12" type="ORF">Enr8_19730</name>
</gene>